<evidence type="ECO:0000313" key="4">
    <source>
        <dbReference type="Proteomes" id="UP000198372"/>
    </source>
</evidence>
<evidence type="ECO:0000313" key="3">
    <source>
        <dbReference type="EMBL" id="SCV67714.1"/>
    </source>
</evidence>
<feature type="compositionally biased region" description="Basic residues" evidence="1">
    <location>
        <begin position="8"/>
        <end position="20"/>
    </location>
</feature>
<feature type="transmembrane region" description="Helical" evidence="2">
    <location>
        <begin position="106"/>
        <end position="127"/>
    </location>
</feature>
<dbReference type="AlphaFoldDB" id="A0A238F774"/>
<keyword evidence="2" id="KW-0812">Transmembrane</keyword>
<dbReference type="EMBL" id="FMSP01000002">
    <property type="protein sequence ID" value="SCV67714.1"/>
    <property type="molecule type" value="Genomic_DNA"/>
</dbReference>
<proteinExistence type="predicted"/>
<keyword evidence="4" id="KW-1185">Reference proteome</keyword>
<feature type="region of interest" description="Disordered" evidence="1">
    <location>
        <begin position="1"/>
        <end position="30"/>
    </location>
</feature>
<dbReference type="Proteomes" id="UP000198372">
    <property type="component" value="Unassembled WGS sequence"/>
</dbReference>
<keyword evidence="2" id="KW-1133">Transmembrane helix</keyword>
<organism evidence="3 4">
    <name type="scientific">Microbotryum intermedium</name>
    <dbReference type="NCBI Taxonomy" id="269621"/>
    <lineage>
        <taxon>Eukaryota</taxon>
        <taxon>Fungi</taxon>
        <taxon>Dikarya</taxon>
        <taxon>Basidiomycota</taxon>
        <taxon>Pucciniomycotina</taxon>
        <taxon>Microbotryomycetes</taxon>
        <taxon>Microbotryales</taxon>
        <taxon>Microbotryaceae</taxon>
        <taxon>Microbotryum</taxon>
    </lineage>
</organism>
<gene>
    <name evidence="3" type="ORF">BQ2448_5325</name>
</gene>
<feature type="transmembrane region" description="Helical" evidence="2">
    <location>
        <begin position="66"/>
        <end position="85"/>
    </location>
</feature>
<accession>A0A238F774</accession>
<name>A0A238F774_9BASI</name>
<evidence type="ECO:0000256" key="1">
    <source>
        <dbReference type="SAM" id="MobiDB-lite"/>
    </source>
</evidence>
<sequence>MHPTSPQSKKKAGTAKKKQRKSTEHPTLTTTRRFINRHHATVFHVLFWLVVLLYTILYNMMQTETFLQGSVPFLIGYTALTRLPYLSPSGHARTIPKMLSDTDREIFARFPASCIAVVFCVAGAILWTRPHQGIIDPSILNGDQSLLAGASESEMMVLAAILVTALVHGLVSLVLRTRKSSKSGKDLFKSVVDGLHSADCQFRVCIMYLQSRLTANSSE</sequence>
<keyword evidence="2" id="KW-0472">Membrane</keyword>
<evidence type="ECO:0000256" key="2">
    <source>
        <dbReference type="SAM" id="Phobius"/>
    </source>
</evidence>
<feature type="transmembrane region" description="Helical" evidence="2">
    <location>
        <begin position="42"/>
        <end position="60"/>
    </location>
</feature>
<protein>
    <submittedName>
        <fullName evidence="3">BQ2448_5325 protein</fullName>
    </submittedName>
</protein>
<feature type="transmembrane region" description="Helical" evidence="2">
    <location>
        <begin position="155"/>
        <end position="175"/>
    </location>
</feature>
<reference evidence="4" key="1">
    <citation type="submission" date="2016-09" db="EMBL/GenBank/DDBJ databases">
        <authorList>
            <person name="Jeantristanb JTB J.-T."/>
            <person name="Ricardo R."/>
        </authorList>
    </citation>
    <scope>NUCLEOTIDE SEQUENCE [LARGE SCALE GENOMIC DNA]</scope>
</reference>